<proteinExistence type="predicted"/>
<evidence type="ECO:0000313" key="8">
    <source>
        <dbReference type="Proteomes" id="UP001177597"/>
    </source>
</evidence>
<evidence type="ECO:0000256" key="5">
    <source>
        <dbReference type="ARBA" id="ARBA00023186"/>
    </source>
</evidence>
<keyword evidence="1" id="KW-0963">Cytoplasm</keyword>
<evidence type="ECO:0000256" key="2">
    <source>
        <dbReference type="ARBA" id="ARBA00022741"/>
    </source>
</evidence>
<dbReference type="NCBIfam" id="NF010054">
    <property type="entry name" value="PRK13531.1"/>
    <property type="match status" value="1"/>
</dbReference>
<feature type="domain" description="AAA+ ATPase" evidence="6">
    <location>
        <begin position="34"/>
        <end position="186"/>
    </location>
</feature>
<dbReference type="SMART" id="SM00382">
    <property type="entry name" value="AAA"/>
    <property type="match status" value="1"/>
</dbReference>
<organism evidence="7 8">
    <name type="scientific">Arsenophonus nasoniae</name>
    <name type="common">son-killer infecting Nasonia vitripennis</name>
    <dbReference type="NCBI Taxonomy" id="638"/>
    <lineage>
        <taxon>Bacteria</taxon>
        <taxon>Pseudomonadati</taxon>
        <taxon>Pseudomonadota</taxon>
        <taxon>Gammaproteobacteria</taxon>
        <taxon>Enterobacterales</taxon>
        <taxon>Morganellaceae</taxon>
        <taxon>Arsenophonus</taxon>
    </lineage>
</organism>
<dbReference type="AlphaFoldDB" id="A0AA95K0F2"/>
<dbReference type="Pfam" id="PF17868">
    <property type="entry name" value="AAA_lid_8"/>
    <property type="match status" value="1"/>
</dbReference>
<protein>
    <submittedName>
        <fullName evidence="7">ATPase RavA</fullName>
        <ecNumber evidence="7">3.6.1.15</ecNumber>
    </submittedName>
</protein>
<dbReference type="InterPro" id="IPR022547">
    <property type="entry name" value="ATPase_RavA_C"/>
</dbReference>
<evidence type="ECO:0000256" key="1">
    <source>
        <dbReference type="ARBA" id="ARBA00022490"/>
    </source>
</evidence>
<dbReference type="PANTHER" id="PTHR32204">
    <property type="entry name" value="ATPASE RAVA"/>
    <property type="match status" value="1"/>
</dbReference>
<dbReference type="Pfam" id="PF20265">
    <property type="entry name" value="LARA_dom"/>
    <property type="match status" value="1"/>
</dbReference>
<evidence type="ECO:0000256" key="3">
    <source>
        <dbReference type="ARBA" id="ARBA00022801"/>
    </source>
</evidence>
<keyword evidence="4" id="KW-0067">ATP-binding</keyword>
<name>A0AA95K0F2_9GAMM</name>
<keyword evidence="2" id="KW-0547">Nucleotide-binding</keyword>
<dbReference type="PANTHER" id="PTHR32204:SF0">
    <property type="entry name" value="ATPASE RAVA"/>
    <property type="match status" value="1"/>
</dbReference>
<dbReference type="InterPro" id="IPR046932">
    <property type="entry name" value="RavA_LARA_sf"/>
</dbReference>
<dbReference type="RefSeq" id="WP_280629380.1">
    <property type="nucleotide sequence ID" value="NZ_CP123498.1"/>
</dbReference>
<dbReference type="CDD" id="cd00009">
    <property type="entry name" value="AAA"/>
    <property type="match status" value="1"/>
</dbReference>
<gene>
    <name evidence="7" type="primary">ravA</name>
    <name evidence="7" type="ORF">QE207_02060</name>
</gene>
<dbReference type="GO" id="GO:0005524">
    <property type="term" value="F:ATP binding"/>
    <property type="evidence" value="ECO:0007669"/>
    <property type="project" value="UniProtKB-KW"/>
</dbReference>
<dbReference type="Gene3D" id="2.40.128.430">
    <property type="match status" value="1"/>
</dbReference>
<dbReference type="GO" id="GO:0017111">
    <property type="term" value="F:ribonucleoside triphosphate phosphatase activity"/>
    <property type="evidence" value="ECO:0007669"/>
    <property type="project" value="UniProtKB-EC"/>
</dbReference>
<dbReference type="EC" id="3.6.1.15" evidence="7"/>
<dbReference type="Gene3D" id="3.40.50.300">
    <property type="entry name" value="P-loop containing nucleotide triphosphate hydrolases"/>
    <property type="match status" value="1"/>
</dbReference>
<sequence length="498" mass="57924">MQLAERIAQLSNYLEAGLYERQHTIRLCLLAALSGESVFLLGPPGIAKSMIARRIKQAFKTVNSFEYLMTRFSTPEEIFGPLSIQALKEEGRYQRLTAGYLPDAEIIFLDEIWKAGPAILNTLLTAINEKKFRNGFHEENIPMRLLVTASNELPESDSSLEALYDRMLVRLWLNKVQKKQNFRALLNSKKEENENIVPKQLQISNEEYEEWQVKICQIKLPDDCFEIIYQLRQQIDNLVPSPYISDRRWKKAIHLLQASAFFNGRDAISPLDIILFKDCLWHDLQSLQLLTQLITTLLIEEGWQQQAINKKIYDLHNDWQQSIQINNNKTAFKLKKENRLFNRIPYYSVSKQINEKNITLFLHTPLVLHNIKVISITIDKSSINDTLNKGKISAQLNGIGYPQLISAQVNSKNQLQVLDASRKSSTVYLNEKIDENKLDNKWLEKLEQLNHLIQQQKSLFSHHQPCFFIEDHWLATIEQSFLTLTDKLSQLRKQMMSK</sequence>
<dbReference type="InterPro" id="IPR045427">
    <property type="entry name" value="MoxR"/>
</dbReference>
<keyword evidence="3 7" id="KW-0378">Hydrolase</keyword>
<dbReference type="EMBL" id="CP123498">
    <property type="protein sequence ID" value="WGL95444.1"/>
    <property type="molecule type" value="Genomic_DNA"/>
</dbReference>
<reference evidence="7" key="1">
    <citation type="submission" date="2023-04" db="EMBL/GenBank/DDBJ databases">
        <title>Genome dynamics across the evolutionary transition to endosymbiosis.</title>
        <authorList>
            <person name="Siozios S."/>
            <person name="Nadal-Jimenez P."/>
            <person name="Azagi T."/>
            <person name="Sprong H."/>
            <person name="Frost C.L."/>
            <person name="Parratt S.R."/>
            <person name="Taylor G."/>
            <person name="Brettell L."/>
            <person name="Lew K.C."/>
            <person name="Croft L."/>
            <person name="King K.C."/>
            <person name="Brockhurst M.A."/>
            <person name="Hypsa V."/>
            <person name="Novakova E."/>
            <person name="Darby A.C."/>
            <person name="Hurst G.D.D."/>
        </authorList>
    </citation>
    <scope>NUCLEOTIDE SEQUENCE</scope>
    <source>
        <strain evidence="7">AIh</strain>
    </source>
</reference>
<dbReference type="InterPro" id="IPR003593">
    <property type="entry name" value="AAA+_ATPase"/>
</dbReference>
<accession>A0AA95K0F2</accession>
<dbReference type="Gene3D" id="1.20.58.1510">
    <property type="match status" value="1"/>
</dbReference>
<evidence type="ECO:0000313" key="7">
    <source>
        <dbReference type="EMBL" id="WGL95444.1"/>
    </source>
</evidence>
<dbReference type="Proteomes" id="UP001177597">
    <property type="component" value="Chromosome"/>
</dbReference>
<dbReference type="Pfam" id="PF20030">
    <property type="entry name" value="bpMoxR"/>
    <property type="match status" value="1"/>
</dbReference>
<dbReference type="InterPro" id="IPR027417">
    <property type="entry name" value="P-loop_NTPase"/>
</dbReference>
<dbReference type="InterPro" id="IPR046898">
    <property type="entry name" value="RavA_LARA_dom"/>
</dbReference>
<evidence type="ECO:0000259" key="6">
    <source>
        <dbReference type="SMART" id="SM00382"/>
    </source>
</evidence>
<keyword evidence="5" id="KW-0143">Chaperone</keyword>
<dbReference type="SUPFAM" id="SSF52540">
    <property type="entry name" value="P-loop containing nucleoside triphosphate hydrolases"/>
    <property type="match status" value="1"/>
</dbReference>
<dbReference type="InterPro" id="IPR041538">
    <property type="entry name" value="RavA-like_AAA_lid"/>
</dbReference>
<dbReference type="Pfam" id="PF12592">
    <property type="entry name" value="ATPase_RavA_C"/>
    <property type="match status" value="1"/>
</dbReference>
<dbReference type="InterPro" id="IPR050513">
    <property type="entry name" value="RavA_ATPases"/>
</dbReference>
<evidence type="ECO:0000256" key="4">
    <source>
        <dbReference type="ARBA" id="ARBA00022840"/>
    </source>
</evidence>